<keyword evidence="2" id="KW-1185">Reference proteome</keyword>
<dbReference type="EMBL" id="JACIER010000028">
    <property type="protein sequence ID" value="MBB4046319.1"/>
    <property type="molecule type" value="Genomic_DNA"/>
</dbReference>
<proteinExistence type="predicted"/>
<protein>
    <submittedName>
        <fullName evidence="1">Uncharacterized protein</fullName>
    </submittedName>
</protein>
<dbReference type="RefSeq" id="WP_148298485.1">
    <property type="nucleotide sequence ID" value="NZ_JACIER010000028.1"/>
</dbReference>
<evidence type="ECO:0000313" key="1">
    <source>
        <dbReference type="EMBL" id="MBB4046319.1"/>
    </source>
</evidence>
<sequence>MKKIIVLSILMTLTTFQLLACDIRLSIPKDSAKEIYKAGDEVVVDVQIQFNHRVCPVEIKKTKFTYENLKIVGATDWKEIKPGYYTRQIKVKIEKISDAKDGQAKISAVRTCDKEGGYAVFSFNKPQK</sequence>
<reference evidence="1" key="1">
    <citation type="submission" date="2020-08" db="EMBL/GenBank/DDBJ databases">
        <title>Genomic Encyclopedia of Type Strains, Phase IV (KMG-IV): sequencing the most valuable type-strain genomes for metagenomic binning, comparative biology and taxonomic classification.</title>
        <authorList>
            <person name="Goeker M."/>
        </authorList>
    </citation>
    <scope>NUCLEOTIDE SEQUENCE [LARGE SCALE GENOMIC DNA]</scope>
    <source>
        <strain evidence="1">DSM 105720</strain>
    </source>
</reference>
<organism evidence="1 2">
    <name type="scientific">Bacteroides reticulotermitis</name>
    <dbReference type="NCBI Taxonomy" id="1133319"/>
    <lineage>
        <taxon>Bacteria</taxon>
        <taxon>Pseudomonadati</taxon>
        <taxon>Bacteroidota</taxon>
        <taxon>Bacteroidia</taxon>
        <taxon>Bacteroidales</taxon>
        <taxon>Bacteroidaceae</taxon>
        <taxon>Bacteroides</taxon>
    </lineage>
</organism>
<comment type="caution">
    <text evidence="1">The sequence shown here is derived from an EMBL/GenBank/DDBJ whole genome shotgun (WGS) entry which is preliminary data.</text>
</comment>
<name>A0A840D687_9BACE</name>
<evidence type="ECO:0000313" key="2">
    <source>
        <dbReference type="Proteomes" id="UP000560658"/>
    </source>
</evidence>
<gene>
    <name evidence="1" type="ORF">GGR06_004153</name>
</gene>
<dbReference type="AlphaFoldDB" id="A0A840D687"/>
<accession>A0A840D687</accession>
<dbReference type="Proteomes" id="UP000560658">
    <property type="component" value="Unassembled WGS sequence"/>
</dbReference>